<dbReference type="RefSeq" id="WP_143554546.1">
    <property type="nucleotide sequence ID" value="NZ_VJWA01000001.1"/>
</dbReference>
<evidence type="ECO:0000259" key="1">
    <source>
        <dbReference type="PROSITE" id="PS50234"/>
    </source>
</evidence>
<feature type="domain" description="VWFA" evidence="1">
    <location>
        <begin position="78"/>
        <end position="264"/>
    </location>
</feature>
<sequence length="374" mass="38200">MKLRIALLLAAGVSACTDKPDEAATSAPAGKAGSQLAGFLKAHGSDLDACFNGAPDMRGPGATAVAPGTPARAVPVNRLVVAIDSSGSMAAKVGGVAKLDAAKRAAAGFLNGVPTGTQIGLVAFGHRGTNRPDGKAASCAAVETLYPLGTADRARIDAAMQGFRPAGWTPLAAAITTAGKSFTTSEQPGDQVVYVVSDGIETCGGDPVAAASALHAGAVKAIVNVIGFDLGAADRAQLKAVADAGGGTFVETTASELARMLDEVRRQAGLVTAITRERLDAGRRTADNSVAAGRFVTRMNMCMYRGITAESVALPRAAVSPEEREALREALVGRHEAYQAHSKQIADRVEAARAAANTSIDTQLEGSEVRLEQR</sequence>
<name>A0A552UFK7_9SPHN</name>
<dbReference type="OrthoDB" id="9783818at2"/>
<dbReference type="Proteomes" id="UP000317894">
    <property type="component" value="Unassembled WGS sequence"/>
</dbReference>
<organism evidence="2 3">
    <name type="scientific">Glacieibacterium frigidum</name>
    <dbReference type="NCBI Taxonomy" id="2593303"/>
    <lineage>
        <taxon>Bacteria</taxon>
        <taxon>Pseudomonadati</taxon>
        <taxon>Pseudomonadota</taxon>
        <taxon>Alphaproteobacteria</taxon>
        <taxon>Sphingomonadales</taxon>
        <taxon>Sphingosinicellaceae</taxon>
        <taxon>Glacieibacterium</taxon>
    </lineage>
</organism>
<protein>
    <submittedName>
        <fullName evidence="2">VWA domain-containing protein</fullName>
    </submittedName>
</protein>
<dbReference type="EMBL" id="VJWA01000001">
    <property type="protein sequence ID" value="TRW17002.1"/>
    <property type="molecule type" value="Genomic_DNA"/>
</dbReference>
<evidence type="ECO:0000313" key="3">
    <source>
        <dbReference type="Proteomes" id="UP000317894"/>
    </source>
</evidence>
<gene>
    <name evidence="2" type="ORF">FMM06_01975</name>
</gene>
<accession>A0A552UFK7</accession>
<comment type="caution">
    <text evidence="2">The sequence shown here is derived from an EMBL/GenBank/DDBJ whole genome shotgun (WGS) entry which is preliminary data.</text>
</comment>
<dbReference type="Pfam" id="PF13519">
    <property type="entry name" value="VWA_2"/>
    <property type="match status" value="1"/>
</dbReference>
<dbReference type="PROSITE" id="PS51257">
    <property type="entry name" value="PROKAR_LIPOPROTEIN"/>
    <property type="match status" value="1"/>
</dbReference>
<dbReference type="SUPFAM" id="SSF53300">
    <property type="entry name" value="vWA-like"/>
    <property type="match status" value="1"/>
</dbReference>
<dbReference type="PROSITE" id="PS50234">
    <property type="entry name" value="VWFA"/>
    <property type="match status" value="1"/>
</dbReference>
<keyword evidence="3" id="KW-1185">Reference proteome</keyword>
<dbReference type="Gene3D" id="3.40.50.410">
    <property type="entry name" value="von Willebrand factor, type A domain"/>
    <property type="match status" value="1"/>
</dbReference>
<evidence type="ECO:0000313" key="2">
    <source>
        <dbReference type="EMBL" id="TRW17002.1"/>
    </source>
</evidence>
<dbReference type="AlphaFoldDB" id="A0A552UFK7"/>
<proteinExistence type="predicted"/>
<dbReference type="SMART" id="SM00327">
    <property type="entry name" value="VWA"/>
    <property type="match status" value="1"/>
</dbReference>
<dbReference type="InterPro" id="IPR036465">
    <property type="entry name" value="vWFA_dom_sf"/>
</dbReference>
<reference evidence="2 3" key="1">
    <citation type="submission" date="2019-07" db="EMBL/GenBank/DDBJ databases">
        <title>Novel species isolated from glacier.</title>
        <authorList>
            <person name="Liu Q."/>
            <person name="Xin Y.-H."/>
        </authorList>
    </citation>
    <scope>NUCLEOTIDE SEQUENCE [LARGE SCALE GENOMIC DNA]</scope>
    <source>
        <strain evidence="2 3">LB1R16</strain>
    </source>
</reference>
<dbReference type="InterPro" id="IPR002035">
    <property type="entry name" value="VWF_A"/>
</dbReference>